<dbReference type="GO" id="GO:0005634">
    <property type="term" value="C:nucleus"/>
    <property type="evidence" value="ECO:0007669"/>
    <property type="project" value="TreeGrafter"/>
</dbReference>
<dbReference type="Gene3D" id="3.30.565.10">
    <property type="entry name" value="Histidine kinase-like ATPase, C-terminal domain"/>
    <property type="match status" value="1"/>
</dbReference>
<dbReference type="InterPro" id="IPR014721">
    <property type="entry name" value="Ribsml_uS5_D2-typ_fold_subgr"/>
</dbReference>
<reference evidence="15" key="1">
    <citation type="journal article" date="2020" name="Nature">
        <title>Giant virus diversity and host interactions through global metagenomics.</title>
        <authorList>
            <person name="Schulz F."/>
            <person name="Roux S."/>
            <person name="Paez-Espino D."/>
            <person name="Jungbluth S."/>
            <person name="Walsh D.A."/>
            <person name="Denef V.J."/>
            <person name="McMahon K.D."/>
            <person name="Konstantinidis K.T."/>
            <person name="Eloe-Fadrosh E.A."/>
            <person name="Kyrpides N.C."/>
            <person name="Woyke T."/>
        </authorList>
    </citation>
    <scope>NUCLEOTIDE SEQUENCE</scope>
    <source>
        <strain evidence="15">GVMAG-M-3300023184-71</strain>
    </source>
</reference>
<dbReference type="Pfam" id="PF01751">
    <property type="entry name" value="Toprim"/>
    <property type="match status" value="1"/>
</dbReference>
<dbReference type="InterPro" id="IPR003594">
    <property type="entry name" value="HATPase_dom"/>
</dbReference>
<organism evidence="15">
    <name type="scientific">viral metagenome</name>
    <dbReference type="NCBI Taxonomy" id="1070528"/>
    <lineage>
        <taxon>unclassified sequences</taxon>
        <taxon>metagenomes</taxon>
        <taxon>organismal metagenomes</taxon>
    </lineage>
</organism>
<evidence type="ECO:0000256" key="10">
    <source>
        <dbReference type="ARBA" id="ARBA00023029"/>
    </source>
</evidence>
<dbReference type="Gene3D" id="3.90.199.10">
    <property type="entry name" value="Topoisomerase II, domain 5"/>
    <property type="match status" value="1"/>
</dbReference>
<evidence type="ECO:0000256" key="3">
    <source>
        <dbReference type="ARBA" id="ARBA00001946"/>
    </source>
</evidence>
<dbReference type="InterPro" id="IPR001154">
    <property type="entry name" value="TopoII_euk"/>
</dbReference>
<evidence type="ECO:0000256" key="6">
    <source>
        <dbReference type="ARBA" id="ARBA00022723"/>
    </source>
</evidence>
<dbReference type="InterPro" id="IPR031660">
    <property type="entry name" value="TOPRIM_C"/>
</dbReference>
<name>A0A6C0ID00_9ZZZZ</name>
<evidence type="ECO:0000256" key="9">
    <source>
        <dbReference type="ARBA" id="ARBA00022842"/>
    </source>
</evidence>
<keyword evidence="8" id="KW-0067">ATP-binding</keyword>
<keyword evidence="10" id="KW-0799">Topoisomerase</keyword>
<dbReference type="FunFam" id="3.40.50.670:FF:000001">
    <property type="entry name" value="DNA topoisomerase 2"/>
    <property type="match status" value="1"/>
</dbReference>
<dbReference type="PANTHER" id="PTHR10169">
    <property type="entry name" value="DNA TOPOISOMERASE/GYRASE"/>
    <property type="match status" value="1"/>
</dbReference>
<evidence type="ECO:0000259" key="13">
    <source>
        <dbReference type="PROSITE" id="PS50880"/>
    </source>
</evidence>
<sequence length="1175" mass="134817">MNIRGKNEVKKIVTNQTMTHEKKMTPFNILFLSTKKKMTTTEYQKLDPITHIHKRPDMYIGSLKPRVQAREWILGENDKIVEKENLTYSDGLVRIFVEALSNAIDNAWRSKKAGVKMSKIKVTMDQETGETSIWNDGLHIPVEVHPTEKIYNPDLIFGHLLTGSNMDDTEQRLSSGRNGLGIKLLNVFSKEFHVEVLDPVNHVLYKQTWKNNMREQSKPSIRTNQGKNGYTLVRWIPDFEKFGMLHYDDLTLQMYKKYTLDASMITQLPVFINDVKHQFKTFGDYARLYVPGDEKPEMLVMETGETTSVCILQSPFGEYREIGFVNGVYTRDGGVHCDAVSTELFRGLAPKFSKGNITAKDLRPYFTILVNAWLPNPEFSNQSKTKLLAPPLSFKLETKHVQTMMKWSFVEKIHDLIKDKEFLSLKKTEKKARGYKRIEGLDPANFAGTKHAKECTLILCEGLSAKTYATNGINVGCHGKKGRNYFGIYPLRGKCLNVRNATIKSISENKEITDVIQALGLKYGTDYSDEANFESLRYGNVLIITDADEDGHHISSLIINFFHKLFPSLLDRQPSFLQSMMTPIAKIFYGGSDRVETFYNDFEYQHSLQAIQQQEKPVKIRVKYYKGLGTSSDQEVRDTFGQKVVRLVKDEQTDEMMDKLFHKNSSHERKEWLTTYDASAYQTPSEEYPLTQYFNQELIQFSIEDCRRSIPNLLDGLKVSHRKILYSVFKKNLAPSGKSMKVAQLAGYCAEHSNYHHGEQCLHDTIIKMTHNFAGSNNVPFLARDGQFGSRAYGGKDAANGRYIFTKLAPLTRLLFPAADDHLLHYTLDDGDRVEPDFYVPILPTILGNGCVAGIGTGWSCSVPCFDFVQLCDKVRAWLKDPLSVEMDLEPFYQGFQGTMEKVGPNKYQSSGILRPYVPGGRSKKTNLWEIVELPIQMWTNKYKEELESMLEQKKLKGLQNFSTPDTVHFVIEPAEGFTPTLDNMKLRSTILMTNMVLFVEDQKLQKFDSLHAIFEVYAQKRLQLYTARKAYGMKELQMELVILKNKRRFLDEVQSQTLKVFRVPEKEVAAQLAKTKYAKDPRLTTAKVDIESSHLHLGGEGDDTPEQEQAHEHHEYGYLLRIPMRDFTQEKVVELDAKIKKKTADLKALEKTTEAEMWESELETFLKEYRKIYG</sequence>
<comment type="cofactor">
    <cofactor evidence="3">
        <name>Mg(2+)</name>
        <dbReference type="ChEBI" id="CHEBI:18420"/>
    </cofactor>
</comment>
<dbReference type="Pfam" id="PF02518">
    <property type="entry name" value="HATPase_c"/>
    <property type="match status" value="1"/>
</dbReference>
<evidence type="ECO:0000256" key="11">
    <source>
        <dbReference type="ARBA" id="ARBA00023125"/>
    </source>
</evidence>
<dbReference type="PRINTS" id="PR00418">
    <property type="entry name" value="TPI2FAMILY"/>
</dbReference>
<dbReference type="InterPro" id="IPR013760">
    <property type="entry name" value="Topo_IIA-like_dom_sf"/>
</dbReference>
<dbReference type="SUPFAM" id="SSF55874">
    <property type="entry name" value="ATPase domain of HSP90 chaperone/DNA topoisomerase II/histidine kinase"/>
    <property type="match status" value="1"/>
</dbReference>
<dbReference type="Pfam" id="PF00521">
    <property type="entry name" value="DNA_topoisoIV"/>
    <property type="match status" value="1"/>
</dbReference>
<dbReference type="Gene3D" id="3.30.1360.40">
    <property type="match status" value="1"/>
</dbReference>
<dbReference type="Gene3D" id="3.30.1490.30">
    <property type="match status" value="1"/>
</dbReference>
<dbReference type="EC" id="5.6.2.2" evidence="5"/>
<evidence type="ECO:0000313" key="15">
    <source>
        <dbReference type="EMBL" id="QHT90762.1"/>
    </source>
</evidence>
<dbReference type="GO" id="GO:0046872">
    <property type="term" value="F:metal ion binding"/>
    <property type="evidence" value="ECO:0007669"/>
    <property type="project" value="UniProtKB-KW"/>
</dbReference>
<evidence type="ECO:0000256" key="5">
    <source>
        <dbReference type="ARBA" id="ARBA00012895"/>
    </source>
</evidence>
<feature type="domain" description="Topo IIA-type catalytic" evidence="14">
    <location>
        <begin position="710"/>
        <end position="1163"/>
    </location>
</feature>
<evidence type="ECO:0000256" key="4">
    <source>
        <dbReference type="ARBA" id="ARBA00011080"/>
    </source>
</evidence>
<evidence type="ECO:0000256" key="1">
    <source>
        <dbReference type="ARBA" id="ARBA00000185"/>
    </source>
</evidence>
<dbReference type="InterPro" id="IPR002205">
    <property type="entry name" value="Topo_IIA_dom_A"/>
</dbReference>
<evidence type="ECO:0000256" key="12">
    <source>
        <dbReference type="ARBA" id="ARBA00023235"/>
    </source>
</evidence>
<comment type="similarity">
    <text evidence="4">Belongs to the type II topoisomerase family.</text>
</comment>
<dbReference type="Gene3D" id="3.30.230.10">
    <property type="match status" value="1"/>
</dbReference>
<evidence type="ECO:0000259" key="14">
    <source>
        <dbReference type="PROSITE" id="PS52040"/>
    </source>
</evidence>
<dbReference type="AlphaFoldDB" id="A0A6C0ID00"/>
<dbReference type="InterPro" id="IPR001241">
    <property type="entry name" value="Topo_IIA"/>
</dbReference>
<dbReference type="SUPFAM" id="SSF56719">
    <property type="entry name" value="Type II DNA topoisomerase"/>
    <property type="match status" value="1"/>
</dbReference>
<evidence type="ECO:0000256" key="2">
    <source>
        <dbReference type="ARBA" id="ARBA00001913"/>
    </source>
</evidence>
<dbReference type="GO" id="GO:0006265">
    <property type="term" value="P:DNA topological change"/>
    <property type="evidence" value="ECO:0007669"/>
    <property type="project" value="InterPro"/>
</dbReference>
<dbReference type="PROSITE" id="PS52040">
    <property type="entry name" value="TOPO_IIA"/>
    <property type="match status" value="1"/>
</dbReference>
<dbReference type="Gene3D" id="1.10.268.10">
    <property type="entry name" value="Topoisomerase, domain 3"/>
    <property type="match status" value="1"/>
</dbReference>
<comment type="cofactor">
    <cofactor evidence="2">
        <name>Ca(2+)</name>
        <dbReference type="ChEBI" id="CHEBI:29108"/>
    </cofactor>
</comment>
<dbReference type="Pfam" id="PF00204">
    <property type="entry name" value="DNA_gyraseB"/>
    <property type="match status" value="1"/>
</dbReference>
<dbReference type="InterPro" id="IPR006171">
    <property type="entry name" value="TOPRIM_dom"/>
</dbReference>
<dbReference type="InterPro" id="IPR013759">
    <property type="entry name" value="Topo_IIA_B_C"/>
</dbReference>
<dbReference type="Gene3D" id="3.40.50.670">
    <property type="match status" value="1"/>
</dbReference>
<dbReference type="GO" id="GO:0003918">
    <property type="term" value="F:DNA topoisomerase type II (double strand cut, ATP-hydrolyzing) activity"/>
    <property type="evidence" value="ECO:0007669"/>
    <property type="project" value="UniProtKB-EC"/>
</dbReference>
<dbReference type="SMART" id="SM00433">
    <property type="entry name" value="TOP2c"/>
    <property type="match status" value="1"/>
</dbReference>
<feature type="domain" description="Toprim" evidence="13">
    <location>
        <begin position="455"/>
        <end position="577"/>
    </location>
</feature>
<dbReference type="InterPro" id="IPR036890">
    <property type="entry name" value="HATPase_C_sf"/>
</dbReference>
<dbReference type="GO" id="GO:0000712">
    <property type="term" value="P:resolution of meiotic recombination intermediates"/>
    <property type="evidence" value="ECO:0007669"/>
    <property type="project" value="TreeGrafter"/>
</dbReference>
<keyword evidence="7" id="KW-0547">Nucleotide-binding</keyword>
<evidence type="ECO:0000256" key="7">
    <source>
        <dbReference type="ARBA" id="ARBA00022741"/>
    </source>
</evidence>
<dbReference type="GO" id="GO:0003677">
    <property type="term" value="F:DNA binding"/>
    <property type="evidence" value="ECO:0007669"/>
    <property type="project" value="UniProtKB-KW"/>
</dbReference>
<dbReference type="SUPFAM" id="SSF54211">
    <property type="entry name" value="Ribosomal protein S5 domain 2-like"/>
    <property type="match status" value="1"/>
</dbReference>
<dbReference type="InterPro" id="IPR013758">
    <property type="entry name" value="Topo_IIA_A/C_ab"/>
</dbReference>
<protein>
    <recommendedName>
        <fullName evidence="5">DNA topoisomerase (ATP-hydrolyzing)</fullName>
        <ecNumber evidence="5">5.6.2.2</ecNumber>
    </recommendedName>
</protein>
<dbReference type="GO" id="GO:0005524">
    <property type="term" value="F:ATP binding"/>
    <property type="evidence" value="ECO:0007669"/>
    <property type="project" value="UniProtKB-KW"/>
</dbReference>
<dbReference type="PRINTS" id="PR01158">
    <property type="entry name" value="TOPISMRASEII"/>
</dbReference>
<keyword evidence="12" id="KW-0413">Isomerase</keyword>
<keyword evidence="11" id="KW-0238">DNA-binding</keyword>
<comment type="catalytic activity">
    <reaction evidence="1">
        <text>ATP-dependent breakage, passage and rejoining of double-stranded DNA.</text>
        <dbReference type="EC" id="5.6.2.2"/>
    </reaction>
</comment>
<keyword evidence="9" id="KW-0460">Magnesium</keyword>
<dbReference type="InterPro" id="IPR020568">
    <property type="entry name" value="Ribosomal_Su5_D2-typ_SF"/>
</dbReference>
<accession>A0A6C0ID00</accession>
<dbReference type="InterPro" id="IPR013506">
    <property type="entry name" value="Topo_IIA_bsu_dom2"/>
</dbReference>
<dbReference type="Pfam" id="PF16898">
    <property type="entry name" value="TOPRIM_C"/>
    <property type="match status" value="1"/>
</dbReference>
<dbReference type="EMBL" id="MN740157">
    <property type="protein sequence ID" value="QHT90762.1"/>
    <property type="molecule type" value="Genomic_DNA"/>
</dbReference>
<proteinExistence type="inferred from homology"/>
<dbReference type="InterPro" id="IPR050634">
    <property type="entry name" value="DNA_Topoisomerase_II"/>
</dbReference>
<dbReference type="InterPro" id="IPR013757">
    <property type="entry name" value="Topo_IIA_A_a_sf"/>
</dbReference>
<dbReference type="PANTHER" id="PTHR10169:SF38">
    <property type="entry name" value="DNA TOPOISOMERASE 2"/>
    <property type="match status" value="1"/>
</dbReference>
<keyword evidence="6" id="KW-0479">Metal-binding</keyword>
<dbReference type="GO" id="GO:0000819">
    <property type="term" value="P:sister chromatid segregation"/>
    <property type="evidence" value="ECO:0007669"/>
    <property type="project" value="TreeGrafter"/>
</dbReference>
<evidence type="ECO:0000256" key="8">
    <source>
        <dbReference type="ARBA" id="ARBA00022840"/>
    </source>
</evidence>
<dbReference type="PROSITE" id="PS50880">
    <property type="entry name" value="TOPRIM"/>
    <property type="match status" value="1"/>
</dbReference>
<dbReference type="SMART" id="SM00434">
    <property type="entry name" value="TOP4c"/>
    <property type="match status" value="1"/>
</dbReference>